<protein>
    <recommendedName>
        <fullName evidence="3">Centrosome and spindle pole-associated protein 1 C-terminal domain-containing protein</fullName>
    </recommendedName>
</protein>
<name>A0ABQ7SK76_PHRPL</name>
<evidence type="ECO:0000259" key="3">
    <source>
        <dbReference type="Pfam" id="PF24578"/>
    </source>
</evidence>
<evidence type="ECO:0000256" key="2">
    <source>
        <dbReference type="SAM" id="MobiDB-lite"/>
    </source>
</evidence>
<feature type="compositionally biased region" description="Polar residues" evidence="2">
    <location>
        <begin position="395"/>
        <end position="405"/>
    </location>
</feature>
<dbReference type="PANTHER" id="PTHR21616">
    <property type="entry name" value="CENTROSOME SPINDLE POLE ASSOCIATED PROTEIN"/>
    <property type="match status" value="1"/>
</dbReference>
<dbReference type="InterPro" id="IPR058191">
    <property type="entry name" value="CSPP1_C"/>
</dbReference>
<feature type="region of interest" description="Disordered" evidence="2">
    <location>
        <begin position="663"/>
        <end position="684"/>
    </location>
</feature>
<gene>
    <name evidence="4" type="ORF">JD844_016118</name>
</gene>
<feature type="region of interest" description="Disordered" evidence="2">
    <location>
        <begin position="959"/>
        <end position="1006"/>
    </location>
</feature>
<evidence type="ECO:0000313" key="4">
    <source>
        <dbReference type="EMBL" id="KAH0617657.1"/>
    </source>
</evidence>
<evidence type="ECO:0000313" key="5">
    <source>
        <dbReference type="Proteomes" id="UP000826234"/>
    </source>
</evidence>
<feature type="domain" description="Centrosome and spindle pole-associated protein 1 C-terminal" evidence="3">
    <location>
        <begin position="856"/>
        <end position="910"/>
    </location>
</feature>
<comment type="caution">
    <text evidence="4">The sequence shown here is derived from an EMBL/GenBank/DDBJ whole genome shotgun (WGS) entry which is preliminary data.</text>
</comment>
<accession>A0ABQ7SK76</accession>
<dbReference type="InterPro" id="IPR026708">
    <property type="entry name" value="CSPP1"/>
</dbReference>
<dbReference type="EMBL" id="JAIPUX010005289">
    <property type="protein sequence ID" value="KAH0617657.1"/>
    <property type="molecule type" value="Genomic_DNA"/>
</dbReference>
<feature type="compositionally biased region" description="Basic and acidic residues" evidence="2">
    <location>
        <begin position="11"/>
        <end position="26"/>
    </location>
</feature>
<dbReference type="Pfam" id="PF24578">
    <property type="entry name" value="CSPP1_C"/>
    <property type="match status" value="1"/>
</dbReference>
<feature type="region of interest" description="Disordered" evidence="2">
    <location>
        <begin position="337"/>
        <end position="356"/>
    </location>
</feature>
<dbReference type="Proteomes" id="UP000826234">
    <property type="component" value="Unassembled WGS sequence"/>
</dbReference>
<organism evidence="4 5">
    <name type="scientific">Phrynosoma platyrhinos</name>
    <name type="common">Desert horned lizard</name>
    <dbReference type="NCBI Taxonomy" id="52577"/>
    <lineage>
        <taxon>Eukaryota</taxon>
        <taxon>Metazoa</taxon>
        <taxon>Chordata</taxon>
        <taxon>Craniata</taxon>
        <taxon>Vertebrata</taxon>
        <taxon>Euteleostomi</taxon>
        <taxon>Lepidosauria</taxon>
        <taxon>Squamata</taxon>
        <taxon>Bifurcata</taxon>
        <taxon>Unidentata</taxon>
        <taxon>Episquamata</taxon>
        <taxon>Toxicofera</taxon>
        <taxon>Iguania</taxon>
        <taxon>Phrynosomatidae</taxon>
        <taxon>Phrynosomatinae</taxon>
        <taxon>Phrynosoma</taxon>
    </lineage>
</organism>
<feature type="region of interest" description="Disordered" evidence="2">
    <location>
        <begin position="1"/>
        <end position="45"/>
    </location>
</feature>
<feature type="compositionally biased region" description="Basic and acidic residues" evidence="2">
    <location>
        <begin position="976"/>
        <end position="989"/>
    </location>
</feature>
<sequence length="1110" mass="129991">MMAEDLDQFLEEQKAKLAEDKAKLENDPPYMEMQNKSTEKLSESSKKLISMAKENIPPNSQQTDYGLSLPLGEEYEQKKHKLKEELRQDYRRYLSQKKYLTSGEVDPYTQGLSLPIGDRRSAKDRLRLERNKEYNQYLREKEEWNERLKREEKSHIECDTDTYRKSTLVTRKQPELHMPLRRDEESLKKDAYTSTETYEGLSNSRSLLDQHHRPDNEIGCGDSVLHKKLAEKLNISNQKHQKLDGKSCISPRRLHIFDHDPEINDEMDPRFRYESDYDKKPLRVFHPQKSQNYSLTNEQLHSAQYATGLIIGGQDRELIQRRKEQYRQELMEQIAEQQRNKRREKELELPVAASGALDPEKMLSEEKPNRLRELGLTTRIPEERIPPEKPRPAFQTPTPGPTSISAPPISPVNEDFHRGLSTTLGEIIVPLPPPEPPPILTDNYRTPYDDAYYFYGARNPLDPNLAYYGTGKMGMQPSSAPPPVSAVHRYPAVSLSKIGAKVMNDRSRGLGVFPEEKSKSTRDSTLTYQQELQQQIREREERRRLEKEERERYDAKLEAEMRSYNPWGKGGGGAPLRDKKGNLITDLNMMHKQNEDAYHNPEARVYEDKRAIVSVDLNFTYTQVSPFARGNVFGEAPTPEQLRRQESYKNFLRFQIEEKRKREEEEREKRRLEEEKEERRLADQRARIQREYEEELERKRRKEEEQRLKNEELYRLAEERRKEAEKKKLEEEERQDKQNNDIERHIVIEEEKISRQPSPLIPSLQNKPLVKEERSLLMEKERKNVINELSEMRKQLRSEERRLQEELLKAHSDDDDDLSAKGRKNKCYLDVFEMARLRMQAPVRRPSSKEVADPINVQNIREFNELKYKDSDTRVETRYMYPDPPTNDDALDIQQQALLREQKKKLKKMRRNAEAVLDFDDLESGYKSRRRGMVMDDESNEFMKNSLLESESAFIATDGEAFPPLEVHKTPPPLSARERRREKKKDDAPLKVTPPPQSDGSSLRSNSSLNIDQLKARNEEQLQRLNELRKKASHIADDISLGNADDILKELPSRDVRRSNSVDTVATEPWLRPGTSETLKRFMSEQSSQAKLSSEKNVLFNWQGLSTAHG</sequence>
<feature type="compositionally biased region" description="Acidic residues" evidence="2">
    <location>
        <begin position="1"/>
        <end position="10"/>
    </location>
</feature>
<feature type="coiled-coil region" evidence="1">
    <location>
        <begin position="782"/>
        <end position="813"/>
    </location>
</feature>
<keyword evidence="1" id="KW-0175">Coiled coil</keyword>
<feature type="coiled-coil region" evidence="1">
    <location>
        <begin position="528"/>
        <end position="558"/>
    </location>
</feature>
<evidence type="ECO:0000256" key="1">
    <source>
        <dbReference type="SAM" id="Coils"/>
    </source>
</evidence>
<reference evidence="4 5" key="1">
    <citation type="journal article" date="2022" name="Gigascience">
        <title>A chromosome-level genome assembly and annotation of the desert horned lizard, Phrynosoma platyrhinos, provides insight into chromosomal rearrangements among reptiles.</title>
        <authorList>
            <person name="Koochekian N."/>
            <person name="Ascanio A."/>
            <person name="Farleigh K."/>
            <person name="Card D.C."/>
            <person name="Schield D.R."/>
            <person name="Castoe T.A."/>
            <person name="Jezkova T."/>
        </authorList>
    </citation>
    <scope>NUCLEOTIDE SEQUENCE [LARGE SCALE GENOMIC DNA]</scope>
    <source>
        <strain evidence="4">NK-2021</strain>
    </source>
</reference>
<dbReference type="PANTHER" id="PTHR21616:SF2">
    <property type="entry name" value="CENTROSOME AND SPINDLE POLE-ASSOCIATED PROTEIN 1"/>
    <property type="match status" value="1"/>
</dbReference>
<feature type="coiled-coil region" evidence="1">
    <location>
        <begin position="1011"/>
        <end position="1038"/>
    </location>
</feature>
<keyword evidence="5" id="KW-1185">Reference proteome</keyword>
<feature type="region of interest" description="Disordered" evidence="2">
    <location>
        <begin position="383"/>
        <end position="408"/>
    </location>
</feature>
<proteinExistence type="predicted"/>